<evidence type="ECO:0000256" key="1">
    <source>
        <dbReference type="SAM" id="MobiDB-lite"/>
    </source>
</evidence>
<feature type="signal peptide" evidence="2">
    <location>
        <begin position="1"/>
        <end position="33"/>
    </location>
</feature>
<keyword evidence="5" id="KW-1185">Reference proteome</keyword>
<reference evidence="4 5" key="1">
    <citation type="submission" date="2016-10" db="EMBL/GenBank/DDBJ databases">
        <authorList>
            <person name="de Groot N.N."/>
        </authorList>
    </citation>
    <scope>NUCLEOTIDE SEQUENCE [LARGE SCALE GENOMIC DNA]</scope>
    <source>
        <strain evidence="4 5">CGMCC 4.5739</strain>
    </source>
</reference>
<feature type="compositionally biased region" description="Low complexity" evidence="1">
    <location>
        <begin position="35"/>
        <end position="78"/>
    </location>
</feature>
<evidence type="ECO:0000313" key="5">
    <source>
        <dbReference type="Proteomes" id="UP000199207"/>
    </source>
</evidence>
<dbReference type="Pfam" id="PF13539">
    <property type="entry name" value="Peptidase_M15_4"/>
    <property type="match status" value="1"/>
</dbReference>
<organism evidence="4 5">
    <name type="scientific">Streptomyces aidingensis</name>
    <dbReference type="NCBI Taxonomy" id="910347"/>
    <lineage>
        <taxon>Bacteria</taxon>
        <taxon>Bacillati</taxon>
        <taxon>Actinomycetota</taxon>
        <taxon>Actinomycetes</taxon>
        <taxon>Kitasatosporales</taxon>
        <taxon>Streptomycetaceae</taxon>
        <taxon>Streptomyces</taxon>
    </lineage>
</organism>
<feature type="chain" id="PRO_5039727462" evidence="2">
    <location>
        <begin position="34"/>
        <end position="293"/>
    </location>
</feature>
<dbReference type="AlphaFoldDB" id="A0A1I1DYY4"/>
<keyword evidence="4" id="KW-0121">Carboxypeptidase</keyword>
<keyword evidence="4" id="KW-0378">Hydrolase</keyword>
<evidence type="ECO:0000313" key="4">
    <source>
        <dbReference type="EMBL" id="SFB80034.1"/>
    </source>
</evidence>
<sequence length="293" mass="31445">MRKSRHLPSVLVPAVPAASLLALVLLSLLTAAACSGSGSGADSGEPSAPSGTAPSSGPPAAGAPATPSAPAEPTGEATDGTATPSTEPAEPAGADPVITELSDEQWDEMVADGVWRAEDCPLTRADLRRVEVNHIDFNGEVARGVLVVNADVAESVARIFTRLYEERFPIRRMQPVEAYDGDTNASLADDNTSAYNCRRPDQINAPAMESPHANGRAIDINPLENPWMDLRCDCWFPSAEHHERTEGKGKILDGGPVWQAFTDEGWIWQNIDVPDYMHFDTGYPSRPFTSRQN</sequence>
<dbReference type="RefSeq" id="WP_093836531.1">
    <property type="nucleotide sequence ID" value="NZ_FOLM01000001.1"/>
</dbReference>
<protein>
    <submittedName>
        <fullName evidence="4">D-alanyl-D-alanine carboxypeptidase</fullName>
    </submittedName>
</protein>
<dbReference type="Proteomes" id="UP000199207">
    <property type="component" value="Unassembled WGS sequence"/>
</dbReference>
<dbReference type="SUPFAM" id="SSF55166">
    <property type="entry name" value="Hedgehog/DD-peptidase"/>
    <property type="match status" value="1"/>
</dbReference>
<evidence type="ECO:0000259" key="3">
    <source>
        <dbReference type="Pfam" id="PF13539"/>
    </source>
</evidence>
<dbReference type="PROSITE" id="PS51257">
    <property type="entry name" value="PROKAR_LIPOPROTEIN"/>
    <property type="match status" value="1"/>
</dbReference>
<keyword evidence="2" id="KW-0732">Signal</keyword>
<proteinExistence type="predicted"/>
<dbReference type="InterPro" id="IPR009045">
    <property type="entry name" value="Zn_M74/Hedgehog-like"/>
</dbReference>
<gene>
    <name evidence="4" type="ORF">SAMN05421773_10139</name>
</gene>
<dbReference type="InterPro" id="IPR039561">
    <property type="entry name" value="Peptidase_M15C"/>
</dbReference>
<name>A0A1I1DYY4_9ACTN</name>
<dbReference type="Gene3D" id="3.30.1380.10">
    <property type="match status" value="1"/>
</dbReference>
<dbReference type="OrthoDB" id="9799970at2"/>
<feature type="region of interest" description="Disordered" evidence="1">
    <location>
        <begin position="35"/>
        <end position="96"/>
    </location>
</feature>
<dbReference type="EMBL" id="FOLM01000001">
    <property type="protein sequence ID" value="SFB80034.1"/>
    <property type="molecule type" value="Genomic_DNA"/>
</dbReference>
<feature type="domain" description="Peptidase M15C" evidence="3">
    <location>
        <begin position="207"/>
        <end position="280"/>
    </location>
</feature>
<evidence type="ECO:0000256" key="2">
    <source>
        <dbReference type="SAM" id="SignalP"/>
    </source>
</evidence>
<accession>A0A1I1DYY4</accession>
<keyword evidence="4" id="KW-0645">Protease</keyword>
<dbReference type="GO" id="GO:0004180">
    <property type="term" value="F:carboxypeptidase activity"/>
    <property type="evidence" value="ECO:0007669"/>
    <property type="project" value="UniProtKB-KW"/>
</dbReference>
<dbReference type="STRING" id="910347.SAMN05421773_10139"/>